<dbReference type="EMBL" id="JABBNU010000004">
    <property type="protein sequence ID" value="NMM48431.1"/>
    <property type="molecule type" value="Genomic_DNA"/>
</dbReference>
<dbReference type="GO" id="GO:0005829">
    <property type="term" value="C:cytosol"/>
    <property type="evidence" value="ECO:0007669"/>
    <property type="project" value="TreeGrafter"/>
</dbReference>
<dbReference type="PROSITE" id="PS50173">
    <property type="entry name" value="UMUC"/>
    <property type="match status" value="1"/>
</dbReference>
<evidence type="ECO:0000256" key="12">
    <source>
        <dbReference type="ARBA" id="ARBA00022932"/>
    </source>
</evidence>
<evidence type="ECO:0000313" key="18">
    <source>
        <dbReference type="EMBL" id="NMM48431.1"/>
    </source>
</evidence>
<organism evidence="18 19">
    <name type="scientific">Marinigracilibium pacificum</name>
    <dbReference type="NCBI Taxonomy" id="2729599"/>
    <lineage>
        <taxon>Bacteria</taxon>
        <taxon>Pseudomonadati</taxon>
        <taxon>Bacteroidota</taxon>
        <taxon>Cytophagia</taxon>
        <taxon>Cytophagales</taxon>
        <taxon>Flammeovirgaceae</taxon>
        <taxon>Marinigracilibium</taxon>
    </lineage>
</organism>
<evidence type="ECO:0000256" key="11">
    <source>
        <dbReference type="ARBA" id="ARBA00022842"/>
    </source>
</evidence>
<dbReference type="GO" id="GO:0003887">
    <property type="term" value="F:DNA-directed DNA polymerase activity"/>
    <property type="evidence" value="ECO:0007669"/>
    <property type="project" value="UniProtKB-UniRule"/>
</dbReference>
<evidence type="ECO:0000256" key="4">
    <source>
        <dbReference type="ARBA" id="ARBA00022457"/>
    </source>
</evidence>
<keyword evidence="7 16" id="KW-0548">Nucleotidyltransferase</keyword>
<dbReference type="CDD" id="cd03586">
    <property type="entry name" value="PolY_Pol_IV_kappa"/>
    <property type="match status" value="1"/>
</dbReference>
<sequence>MNPNRLSSDVTNKIIHVDMDAFYASVEQRDNPSLKNKPVAVGGGATRGVVAAASYEARKYGVKSAMPGIVAKRKCPDLIFVKPRFEVYKEVSNEIREIFYEYTDLVEPLSLDEAFLDVTKNKKGLPSATLIAREIKVKIKEKTGLTASAGISINKFLAKTATDIHKPNGLTLIPPDKIEPFIEKLPIEKFFGVGKSTAEKMHKMGILHGKDLKSISLERLKQSFGKQGQYFYNIARGIDNRPVVPDRTRKSVSAERTFEKDHRQESYLQEFLSGLIDKIYNWSIKNENFGRTLTVKIKDNQFKVFSKSYSSTLPFKEKELIEKVASELLGSLLDQKNYPPVRLLGFGISSLTKGTETDLQLTLDF</sequence>
<evidence type="ECO:0000256" key="2">
    <source>
        <dbReference type="ARBA" id="ARBA00010945"/>
    </source>
</evidence>
<comment type="similarity">
    <text evidence="2 16">Belongs to the DNA polymerase type-Y family.</text>
</comment>
<feature type="site" description="Substrate discrimination" evidence="16">
    <location>
        <position position="23"/>
    </location>
</feature>
<keyword evidence="9 16" id="KW-0479">Metal-binding</keyword>
<name>A0A848IYN1_9BACT</name>
<dbReference type="InterPro" id="IPR036775">
    <property type="entry name" value="DNA_pol_Y-fam_lit_finger_sf"/>
</dbReference>
<evidence type="ECO:0000256" key="3">
    <source>
        <dbReference type="ARBA" id="ARBA00011245"/>
    </source>
</evidence>
<evidence type="ECO:0000256" key="15">
    <source>
        <dbReference type="ARBA" id="ARBA00049244"/>
    </source>
</evidence>
<dbReference type="RefSeq" id="WP_169680164.1">
    <property type="nucleotide sequence ID" value="NZ_JABBNU010000004.1"/>
</dbReference>
<dbReference type="GO" id="GO:0006261">
    <property type="term" value="P:DNA-templated DNA replication"/>
    <property type="evidence" value="ECO:0007669"/>
    <property type="project" value="UniProtKB-UniRule"/>
</dbReference>
<feature type="binding site" evidence="16">
    <location>
        <position position="112"/>
    </location>
    <ligand>
        <name>Mg(2+)</name>
        <dbReference type="ChEBI" id="CHEBI:18420"/>
    </ligand>
</feature>
<dbReference type="Proteomes" id="UP000559010">
    <property type="component" value="Unassembled WGS sequence"/>
</dbReference>
<dbReference type="GO" id="GO:0042276">
    <property type="term" value="P:error-prone translesion synthesis"/>
    <property type="evidence" value="ECO:0007669"/>
    <property type="project" value="TreeGrafter"/>
</dbReference>
<dbReference type="PANTHER" id="PTHR11076">
    <property type="entry name" value="DNA REPAIR POLYMERASE UMUC / TRANSFERASE FAMILY MEMBER"/>
    <property type="match status" value="1"/>
</dbReference>
<dbReference type="FunFam" id="3.40.1170.60:FF:000001">
    <property type="entry name" value="DNA polymerase IV"/>
    <property type="match status" value="1"/>
</dbReference>
<dbReference type="InterPro" id="IPR053848">
    <property type="entry name" value="IMS_HHH_1"/>
</dbReference>
<dbReference type="Pfam" id="PF11799">
    <property type="entry name" value="IMS_C"/>
    <property type="match status" value="1"/>
</dbReference>
<keyword evidence="19" id="KW-1185">Reference proteome</keyword>
<comment type="function">
    <text evidence="16">Poorly processive, error-prone DNA polymerase involved in untargeted mutagenesis. Copies undamaged DNA at stalled replication forks, which arise in vivo from mismatched or misaligned primer ends. These misaligned primers can be extended by PolIV. Exhibits no 3'-5' exonuclease (proofreading) activity. May be involved in translesional synthesis, in conjunction with the beta clamp from PolIII.</text>
</comment>
<keyword evidence="12 16" id="KW-0239">DNA-directed DNA polymerase</keyword>
<dbReference type="InterPro" id="IPR001126">
    <property type="entry name" value="UmuC"/>
</dbReference>
<evidence type="ECO:0000256" key="8">
    <source>
        <dbReference type="ARBA" id="ARBA00022705"/>
    </source>
</evidence>
<dbReference type="FunFam" id="3.30.1490.100:FF:000004">
    <property type="entry name" value="DNA polymerase IV"/>
    <property type="match status" value="1"/>
</dbReference>
<keyword evidence="10 16" id="KW-0227">DNA damage</keyword>
<evidence type="ECO:0000313" key="19">
    <source>
        <dbReference type="Proteomes" id="UP000559010"/>
    </source>
</evidence>
<reference evidence="18 19" key="1">
    <citation type="submission" date="2020-04" db="EMBL/GenBank/DDBJ databases">
        <title>Flammeovirgaceae bacterium KN852 isolated from deep sea.</title>
        <authorList>
            <person name="Zhang D.-C."/>
        </authorList>
    </citation>
    <scope>NUCLEOTIDE SEQUENCE [LARGE SCALE GENOMIC DNA]</scope>
    <source>
        <strain evidence="18 19">KN852</strain>
    </source>
</reference>
<dbReference type="EC" id="2.7.7.7" evidence="16"/>
<comment type="subcellular location">
    <subcellularLocation>
        <location evidence="1 16">Cytoplasm</location>
    </subcellularLocation>
</comment>
<protein>
    <recommendedName>
        <fullName evidence="16">DNA polymerase IV</fullName>
        <shortName evidence="16">Pol IV</shortName>
        <ecNumber evidence="16">2.7.7.7</ecNumber>
    </recommendedName>
</protein>
<evidence type="ECO:0000256" key="1">
    <source>
        <dbReference type="ARBA" id="ARBA00004496"/>
    </source>
</evidence>
<dbReference type="InterPro" id="IPR043128">
    <property type="entry name" value="Rev_trsase/Diguanyl_cyclase"/>
</dbReference>
<dbReference type="PANTHER" id="PTHR11076:SF33">
    <property type="entry name" value="DNA POLYMERASE KAPPA"/>
    <property type="match status" value="1"/>
</dbReference>
<feature type="binding site" evidence="16">
    <location>
        <position position="18"/>
    </location>
    <ligand>
        <name>Mg(2+)</name>
        <dbReference type="ChEBI" id="CHEBI:18420"/>
    </ligand>
</feature>
<dbReference type="Gene3D" id="3.30.70.270">
    <property type="match status" value="1"/>
</dbReference>
<keyword evidence="6 16" id="KW-0808">Transferase</keyword>
<dbReference type="InterPro" id="IPR017961">
    <property type="entry name" value="DNA_pol_Y-fam_little_finger"/>
</dbReference>
<keyword evidence="11 16" id="KW-0460">Magnesium</keyword>
<dbReference type="GO" id="GO:0006281">
    <property type="term" value="P:DNA repair"/>
    <property type="evidence" value="ECO:0007669"/>
    <property type="project" value="UniProtKB-UniRule"/>
</dbReference>
<dbReference type="InterPro" id="IPR043502">
    <property type="entry name" value="DNA/RNA_pol_sf"/>
</dbReference>
<gene>
    <name evidence="16 18" type="primary">dinB</name>
    <name evidence="18" type="ORF">HH304_08475</name>
</gene>
<dbReference type="Pfam" id="PF21999">
    <property type="entry name" value="IMS_HHH_1"/>
    <property type="match status" value="1"/>
</dbReference>
<evidence type="ECO:0000256" key="16">
    <source>
        <dbReference type="HAMAP-Rule" id="MF_01113"/>
    </source>
</evidence>
<keyword evidence="8 16" id="KW-0235">DNA replication</keyword>
<keyword evidence="13 16" id="KW-0238">DNA-binding</keyword>
<feature type="domain" description="UmuC" evidence="17">
    <location>
        <begin position="14"/>
        <end position="194"/>
    </location>
</feature>
<comment type="catalytic activity">
    <reaction evidence="15 16">
        <text>DNA(n) + a 2'-deoxyribonucleoside 5'-triphosphate = DNA(n+1) + diphosphate</text>
        <dbReference type="Rhea" id="RHEA:22508"/>
        <dbReference type="Rhea" id="RHEA-COMP:17339"/>
        <dbReference type="Rhea" id="RHEA-COMP:17340"/>
        <dbReference type="ChEBI" id="CHEBI:33019"/>
        <dbReference type="ChEBI" id="CHEBI:61560"/>
        <dbReference type="ChEBI" id="CHEBI:173112"/>
        <dbReference type="EC" id="2.7.7.7"/>
    </reaction>
</comment>
<dbReference type="HAMAP" id="MF_01113">
    <property type="entry name" value="DNApol_IV"/>
    <property type="match status" value="1"/>
</dbReference>
<dbReference type="GO" id="GO:0003684">
    <property type="term" value="F:damaged DNA binding"/>
    <property type="evidence" value="ECO:0007669"/>
    <property type="project" value="InterPro"/>
</dbReference>
<keyword evidence="14 16" id="KW-0234">DNA repair</keyword>
<dbReference type="Gene3D" id="3.40.1170.60">
    <property type="match status" value="1"/>
</dbReference>
<dbReference type="Gene3D" id="3.30.1490.100">
    <property type="entry name" value="DNA polymerase, Y-family, little finger domain"/>
    <property type="match status" value="1"/>
</dbReference>
<dbReference type="FunFam" id="1.10.150.20:FF:000019">
    <property type="entry name" value="DNA polymerase IV"/>
    <property type="match status" value="1"/>
</dbReference>
<keyword evidence="4 16" id="KW-0515">Mutator protein</keyword>
<evidence type="ECO:0000259" key="17">
    <source>
        <dbReference type="PROSITE" id="PS50173"/>
    </source>
</evidence>
<dbReference type="SUPFAM" id="SSF56672">
    <property type="entry name" value="DNA/RNA polymerases"/>
    <property type="match status" value="1"/>
</dbReference>
<proteinExistence type="inferred from homology"/>
<dbReference type="NCBIfam" id="NF002677">
    <property type="entry name" value="PRK02406.1"/>
    <property type="match status" value="1"/>
</dbReference>
<dbReference type="AlphaFoldDB" id="A0A848IYN1"/>
<feature type="active site" evidence="16">
    <location>
        <position position="113"/>
    </location>
</feature>
<dbReference type="GO" id="GO:0000287">
    <property type="term" value="F:magnesium ion binding"/>
    <property type="evidence" value="ECO:0007669"/>
    <property type="project" value="UniProtKB-UniRule"/>
</dbReference>
<dbReference type="Pfam" id="PF00817">
    <property type="entry name" value="IMS"/>
    <property type="match status" value="1"/>
</dbReference>
<evidence type="ECO:0000256" key="14">
    <source>
        <dbReference type="ARBA" id="ARBA00023204"/>
    </source>
</evidence>
<comment type="cofactor">
    <cofactor evidence="16">
        <name>Mg(2+)</name>
        <dbReference type="ChEBI" id="CHEBI:18420"/>
    </cofactor>
    <text evidence="16">Binds 2 magnesium ions per subunit.</text>
</comment>
<evidence type="ECO:0000256" key="5">
    <source>
        <dbReference type="ARBA" id="ARBA00022490"/>
    </source>
</evidence>
<comment type="subunit">
    <text evidence="3 16">Monomer.</text>
</comment>
<dbReference type="Gene3D" id="1.10.150.20">
    <property type="entry name" value="5' to 3' exonuclease, C-terminal subdomain"/>
    <property type="match status" value="1"/>
</dbReference>
<dbReference type="SUPFAM" id="SSF100879">
    <property type="entry name" value="Lesion bypass DNA polymerase (Y-family), little finger domain"/>
    <property type="match status" value="1"/>
</dbReference>
<evidence type="ECO:0000256" key="9">
    <source>
        <dbReference type="ARBA" id="ARBA00022723"/>
    </source>
</evidence>
<evidence type="ECO:0000256" key="7">
    <source>
        <dbReference type="ARBA" id="ARBA00022695"/>
    </source>
</evidence>
<keyword evidence="5 16" id="KW-0963">Cytoplasm</keyword>
<evidence type="ECO:0000256" key="13">
    <source>
        <dbReference type="ARBA" id="ARBA00023125"/>
    </source>
</evidence>
<dbReference type="InterPro" id="IPR050116">
    <property type="entry name" value="DNA_polymerase-Y"/>
</dbReference>
<dbReference type="GO" id="GO:0009432">
    <property type="term" value="P:SOS response"/>
    <property type="evidence" value="ECO:0007669"/>
    <property type="project" value="TreeGrafter"/>
</dbReference>
<accession>A0A848IYN1</accession>
<dbReference type="InterPro" id="IPR022880">
    <property type="entry name" value="DNApol_IV"/>
</dbReference>
<comment type="caution">
    <text evidence="18">The sequence shown here is derived from an EMBL/GenBank/DDBJ whole genome shotgun (WGS) entry which is preliminary data.</text>
</comment>
<evidence type="ECO:0000256" key="10">
    <source>
        <dbReference type="ARBA" id="ARBA00022763"/>
    </source>
</evidence>
<evidence type="ECO:0000256" key="6">
    <source>
        <dbReference type="ARBA" id="ARBA00022679"/>
    </source>
</evidence>